<dbReference type="Proteomes" id="UP001595711">
    <property type="component" value="Unassembled WGS sequence"/>
</dbReference>
<protein>
    <submittedName>
        <fullName evidence="2">Uncharacterized protein</fullName>
    </submittedName>
</protein>
<feature type="compositionally biased region" description="Low complexity" evidence="1">
    <location>
        <begin position="149"/>
        <end position="165"/>
    </location>
</feature>
<organism evidence="2 3">
    <name type="scientific">Ferrovibrio xuzhouensis</name>
    <dbReference type="NCBI Taxonomy" id="1576914"/>
    <lineage>
        <taxon>Bacteria</taxon>
        <taxon>Pseudomonadati</taxon>
        <taxon>Pseudomonadota</taxon>
        <taxon>Alphaproteobacteria</taxon>
        <taxon>Rhodospirillales</taxon>
        <taxon>Rhodospirillaceae</taxon>
        <taxon>Ferrovibrio</taxon>
    </lineage>
</organism>
<evidence type="ECO:0000313" key="2">
    <source>
        <dbReference type="EMBL" id="MFC3674156.1"/>
    </source>
</evidence>
<comment type="caution">
    <text evidence="2">The sequence shown here is derived from an EMBL/GenBank/DDBJ whole genome shotgun (WGS) entry which is preliminary data.</text>
</comment>
<keyword evidence="3" id="KW-1185">Reference proteome</keyword>
<evidence type="ECO:0000256" key="1">
    <source>
        <dbReference type="SAM" id="MobiDB-lite"/>
    </source>
</evidence>
<dbReference type="EMBL" id="JBHRYJ010000001">
    <property type="protein sequence ID" value="MFC3674156.1"/>
    <property type="molecule type" value="Genomic_DNA"/>
</dbReference>
<feature type="region of interest" description="Disordered" evidence="1">
    <location>
        <begin position="44"/>
        <end position="166"/>
    </location>
</feature>
<evidence type="ECO:0000313" key="3">
    <source>
        <dbReference type="Proteomes" id="UP001595711"/>
    </source>
</evidence>
<gene>
    <name evidence="2" type="ORF">ACFOOQ_01295</name>
</gene>
<reference evidence="3" key="1">
    <citation type="journal article" date="2019" name="Int. J. Syst. Evol. Microbiol.">
        <title>The Global Catalogue of Microorganisms (GCM) 10K type strain sequencing project: providing services to taxonomists for standard genome sequencing and annotation.</title>
        <authorList>
            <consortium name="The Broad Institute Genomics Platform"/>
            <consortium name="The Broad Institute Genome Sequencing Center for Infectious Disease"/>
            <person name="Wu L."/>
            <person name="Ma J."/>
        </authorList>
    </citation>
    <scope>NUCLEOTIDE SEQUENCE [LARGE SCALE GENOMIC DNA]</scope>
    <source>
        <strain evidence="3">KCTC 42182</strain>
    </source>
</reference>
<proteinExistence type="predicted"/>
<feature type="compositionally biased region" description="Low complexity" evidence="1">
    <location>
        <begin position="47"/>
        <end position="56"/>
    </location>
</feature>
<accession>A0ABV7V9T5</accession>
<name>A0ABV7V9T5_9PROT</name>
<sequence>MDDRRLHWALAASLLLHLLLVAILVAEPWTWRIAKPPEPQEISMVFPEAPKSAAPKPAEPPKPAAAEKPPPAQAQPAPIPLPPPSTPQLQRAPLAEKSEAPPSPGDRARRQLPSAETPQAVPPKPQTIGPGPKTAPPLKAEPQRRAEAGNRAAGAGSAAGPTGKAMTQSESDFFLSQIVSAWVIDFDAPKFRDIQIYGQYKVLPNGMLAPPFGKNDPWDIHAMVNNWDEIARIPEAAAFRTAIETFLRAMRLAQPFHMPPDATGYPKTLQLNFRIGDL</sequence>
<dbReference type="RefSeq" id="WP_379720597.1">
    <property type="nucleotide sequence ID" value="NZ_JBHRYJ010000001.1"/>
</dbReference>
<feature type="compositionally biased region" description="Pro residues" evidence="1">
    <location>
        <begin position="57"/>
        <end position="86"/>
    </location>
</feature>